<dbReference type="InterPro" id="IPR016181">
    <property type="entry name" value="Acyl_CoA_acyltransferase"/>
</dbReference>
<dbReference type="Proteomes" id="UP001158045">
    <property type="component" value="Unassembled WGS sequence"/>
</dbReference>
<dbReference type="EC" id="6.2.1.22" evidence="3"/>
<name>A0ABT6ND03_9FIRM</name>
<dbReference type="Gene3D" id="3.40.630.30">
    <property type="match status" value="1"/>
</dbReference>
<dbReference type="NCBIfam" id="TIGR00124">
    <property type="entry name" value="cit_ly_ligase"/>
    <property type="match status" value="1"/>
</dbReference>
<dbReference type="PIRSF" id="PIRSF005751">
    <property type="entry name" value="Acet_citr_lig"/>
    <property type="match status" value="1"/>
</dbReference>
<protein>
    <recommendedName>
        <fullName evidence="3">[Citrate [pro-3S]-lyase] ligase</fullName>
        <ecNumber evidence="3">6.2.1.22</ecNumber>
    </recommendedName>
</protein>
<feature type="domain" description="N-acetyltransferase" evidence="4">
    <location>
        <begin position="1"/>
        <end position="134"/>
    </location>
</feature>
<dbReference type="SUPFAM" id="SSF52374">
    <property type="entry name" value="Nucleotidylyl transferase"/>
    <property type="match status" value="1"/>
</dbReference>
<dbReference type="InterPro" id="IPR004821">
    <property type="entry name" value="Cyt_trans-like"/>
</dbReference>
<evidence type="ECO:0000256" key="3">
    <source>
        <dbReference type="PIRNR" id="PIRNR005751"/>
    </source>
</evidence>
<keyword evidence="3 5" id="KW-0436">Ligase</keyword>
<comment type="function">
    <text evidence="3">Acetylation of prosthetic group (2-(5''-phosphoribosyl)-3'-dephosphocoenzyme-A) of the gamma subunit of citrate lyase.</text>
</comment>
<proteinExistence type="predicted"/>
<dbReference type="InterPro" id="IPR013166">
    <property type="entry name" value="Citrate_lyase_ligase_C"/>
</dbReference>
<gene>
    <name evidence="5" type="primary">citC</name>
    <name evidence="5" type="ORF">QE109_08915</name>
</gene>
<evidence type="ECO:0000259" key="4">
    <source>
        <dbReference type="PROSITE" id="PS51186"/>
    </source>
</evidence>
<evidence type="ECO:0000256" key="1">
    <source>
        <dbReference type="ARBA" id="ARBA00022741"/>
    </source>
</evidence>
<accession>A0ABT6ND03</accession>
<keyword evidence="2 3" id="KW-0067">ATP-binding</keyword>
<dbReference type="SUPFAM" id="SSF55729">
    <property type="entry name" value="Acyl-CoA N-acyltransferases (Nat)"/>
    <property type="match status" value="1"/>
</dbReference>
<keyword evidence="6" id="KW-1185">Reference proteome</keyword>
<dbReference type="Gene3D" id="3.40.50.620">
    <property type="entry name" value="HUPs"/>
    <property type="match status" value="1"/>
</dbReference>
<dbReference type="PROSITE" id="PS51186">
    <property type="entry name" value="GNAT"/>
    <property type="match status" value="1"/>
</dbReference>
<dbReference type="InterPro" id="IPR005216">
    <property type="entry name" value="Citrate_lyase_ligase"/>
</dbReference>
<keyword evidence="1 3" id="KW-0547">Nucleotide-binding</keyword>
<dbReference type="NCBIfam" id="TIGR00125">
    <property type="entry name" value="cyt_tran_rel"/>
    <property type="match status" value="1"/>
</dbReference>
<comment type="catalytic activity">
    <reaction evidence="3">
        <text>holo-[citrate lyase ACP] + acetate + ATP = acetyl-[citrate lyase ACP] + AMP + diphosphate</text>
        <dbReference type="Rhea" id="RHEA:23788"/>
        <dbReference type="Rhea" id="RHEA-COMP:10158"/>
        <dbReference type="Rhea" id="RHEA-COMP:13710"/>
        <dbReference type="ChEBI" id="CHEBI:30089"/>
        <dbReference type="ChEBI" id="CHEBI:30616"/>
        <dbReference type="ChEBI" id="CHEBI:33019"/>
        <dbReference type="ChEBI" id="CHEBI:82683"/>
        <dbReference type="ChEBI" id="CHEBI:137976"/>
        <dbReference type="ChEBI" id="CHEBI:456215"/>
        <dbReference type="EC" id="6.2.1.22"/>
    </reaction>
</comment>
<dbReference type="InterPro" id="IPR014729">
    <property type="entry name" value="Rossmann-like_a/b/a_fold"/>
</dbReference>
<organism evidence="5 6">
    <name type="scientific">Fusibacter bizertensis</name>
    <dbReference type="NCBI Taxonomy" id="1488331"/>
    <lineage>
        <taxon>Bacteria</taxon>
        <taxon>Bacillati</taxon>
        <taxon>Bacillota</taxon>
        <taxon>Clostridia</taxon>
        <taxon>Eubacteriales</taxon>
        <taxon>Eubacteriales Family XII. Incertae Sedis</taxon>
        <taxon>Fusibacter</taxon>
    </lineage>
</organism>
<dbReference type="SMART" id="SM00764">
    <property type="entry name" value="Citrate_ly_lig"/>
    <property type="match status" value="1"/>
</dbReference>
<comment type="caution">
    <text evidence="5">The sequence shown here is derived from an EMBL/GenBank/DDBJ whole genome shotgun (WGS) entry which is preliminary data.</text>
</comment>
<dbReference type="InterPro" id="IPR000182">
    <property type="entry name" value="GNAT_dom"/>
</dbReference>
<dbReference type="PANTHER" id="PTHR40599">
    <property type="entry name" value="[CITRATE [PRO-3S]-LYASE] LIGASE"/>
    <property type="match status" value="1"/>
</dbReference>
<reference evidence="5 6" key="1">
    <citation type="submission" date="2023-04" db="EMBL/GenBank/DDBJ databases">
        <title>Fusibacter bizertensis strain WBS, isolated from littoral bottom sediments of the Arctic seas - biochemical and genomic analysis.</title>
        <authorList>
            <person name="Brioukhanov A.L."/>
        </authorList>
    </citation>
    <scope>NUCLEOTIDE SEQUENCE [LARGE SCALE GENOMIC DNA]</scope>
    <source>
        <strain evidence="5 6">WBS</strain>
    </source>
</reference>
<evidence type="ECO:0000313" key="6">
    <source>
        <dbReference type="Proteomes" id="UP001158045"/>
    </source>
</evidence>
<dbReference type="Pfam" id="PF08218">
    <property type="entry name" value="Citrate_ly_lig"/>
    <property type="match status" value="1"/>
</dbReference>
<evidence type="ECO:0000256" key="2">
    <source>
        <dbReference type="ARBA" id="ARBA00022840"/>
    </source>
</evidence>
<evidence type="ECO:0000313" key="5">
    <source>
        <dbReference type="EMBL" id="MDH8678266.1"/>
    </source>
</evidence>
<dbReference type="RefSeq" id="WP_281094107.1">
    <property type="nucleotide sequence ID" value="NZ_JARYZI010000005.1"/>
</dbReference>
<dbReference type="GO" id="GO:0008771">
    <property type="term" value="F:[citrate (pro-3S)-lyase] ligase activity"/>
    <property type="evidence" value="ECO:0007669"/>
    <property type="project" value="UniProtKB-EC"/>
</dbReference>
<dbReference type="EMBL" id="JARYZI010000005">
    <property type="protein sequence ID" value="MDH8678266.1"/>
    <property type="molecule type" value="Genomic_DNA"/>
</dbReference>
<sequence length="353" mass="39956">MCIQSELKILSPDSKEWEDILDLLEKSNIRLDDAIDCTFGYFEDDKLIGTASVQENVIKSIALDSNVRGTNALGRMLSDIMYDVYERGFKNIFLFTKPDAVNSFSNLGFYEVDRIEIKSDTTSEAVVLMEKNPEGLKSYLKLLKNFKVTTENNGAIIMNANPFTLGHQFLIETAANACDFLYIFVVRAEHSTFPYDVRYDLIAQGTAHLNNVYVISGGDYIISNATFPNYFLKSKSSATEFQAALDVKIFADYIVDTLGIKRRFVGTEPYCETTNSYNDKLKELLPQYGIELIEIQRIETLQGAISASLVRALILDQNYELLEKLVPKSTLDFIKSPKIKAIREKLIDSDSRH</sequence>
<dbReference type="PANTHER" id="PTHR40599:SF1">
    <property type="entry name" value="[CITRATE [PRO-3S]-LYASE] LIGASE"/>
    <property type="match status" value="1"/>
</dbReference>